<proteinExistence type="predicted"/>
<organism evidence="2 3">
    <name type="scientific">Clytia hemisphaerica</name>
    <dbReference type="NCBI Taxonomy" id="252671"/>
    <lineage>
        <taxon>Eukaryota</taxon>
        <taxon>Metazoa</taxon>
        <taxon>Cnidaria</taxon>
        <taxon>Hydrozoa</taxon>
        <taxon>Hydroidolina</taxon>
        <taxon>Leptothecata</taxon>
        <taxon>Obeliida</taxon>
        <taxon>Clytiidae</taxon>
        <taxon>Clytia</taxon>
    </lineage>
</organism>
<accession>A0A7M5XH98</accession>
<feature type="chain" id="PRO_5029653143" evidence="1">
    <location>
        <begin position="21"/>
        <end position="500"/>
    </location>
</feature>
<keyword evidence="3" id="KW-1185">Reference proteome</keyword>
<feature type="signal peptide" evidence="1">
    <location>
        <begin position="1"/>
        <end position="20"/>
    </location>
</feature>
<evidence type="ECO:0000313" key="3">
    <source>
        <dbReference type="Proteomes" id="UP000594262"/>
    </source>
</evidence>
<name>A0A7M5XH98_9CNID</name>
<keyword evidence="1" id="KW-0732">Signal</keyword>
<dbReference type="GeneID" id="136806170"/>
<evidence type="ECO:0000313" key="2">
    <source>
        <dbReference type="EnsemblMetazoa" id="CLYHEMP023347.1"/>
    </source>
</evidence>
<dbReference type="AlphaFoldDB" id="A0A7M5XH98"/>
<protein>
    <submittedName>
        <fullName evidence="2">Uncharacterized protein</fullName>
    </submittedName>
</protein>
<dbReference type="Proteomes" id="UP000594262">
    <property type="component" value="Unplaced"/>
</dbReference>
<reference evidence="2" key="1">
    <citation type="submission" date="2021-01" db="UniProtKB">
        <authorList>
            <consortium name="EnsemblMetazoa"/>
        </authorList>
    </citation>
    <scope>IDENTIFICATION</scope>
</reference>
<dbReference type="EnsemblMetazoa" id="CLYHEMT023347.1">
    <property type="protein sequence ID" value="CLYHEMP023347.1"/>
    <property type="gene ID" value="CLYHEMG023347"/>
</dbReference>
<dbReference type="RefSeq" id="XP_066918833.1">
    <property type="nucleotide sequence ID" value="XM_067062732.1"/>
</dbReference>
<evidence type="ECO:0000256" key="1">
    <source>
        <dbReference type="SAM" id="SignalP"/>
    </source>
</evidence>
<sequence>MENFIFLLLALSLNLEWITGCVPDMFTRKFDNKLVDIPVTSLSYDASKTALVEKLIHDVLQDDFTSDAVYQCKHSQTGWVNITTDVSHFVHLKVSGLQSNPPKMICQPFNETYGKPTTYYYIGFYDRTFNVAQGRSLEESHFFLQRSFRNRWALAAVGKFYPCSDQALSVYNARLMPNTGSQSDNLIGVSHLQFRPSWPHLYMAKHGEPLNSSILANHEKLFSFPGNTLTVNHHSILWYDHTGKDAVSTQFLADAWLDLQNGDRADVHLSLTIEKQYWKVDMSVVNHNWNKIFAAYFGQTNPFLGIPNDDLGEKLDRGVFYMSTTFTSEHGNEKKGQIAHDGHPRYGIAASGRFHSNQNMPVHLFRGLNFDFKASGKLLETATLNFEMESNSCLDHVGDPLNRFTRVHGLWGPMRKVALPKPGQKEAYIVEENIEYTGNLKCPRNYFRFGYIKFDGLDSTMTKSTITFSFIENRFGRHLRFVCTAYMRIKDLITILETEG</sequence>